<comment type="caution">
    <text evidence="1">The sequence shown here is derived from an EMBL/GenBank/DDBJ whole genome shotgun (WGS) entry which is preliminary data.</text>
</comment>
<evidence type="ECO:0008006" key="3">
    <source>
        <dbReference type="Google" id="ProtNLM"/>
    </source>
</evidence>
<evidence type="ECO:0000313" key="2">
    <source>
        <dbReference type="Proteomes" id="UP001652432"/>
    </source>
</evidence>
<gene>
    <name evidence="1" type="ORF">OCV77_06705</name>
</gene>
<organism evidence="1 2">
    <name type="scientific">Suilimivivens aceti</name>
    <dbReference type="NCBI Taxonomy" id="2981774"/>
    <lineage>
        <taxon>Bacteria</taxon>
        <taxon>Bacillati</taxon>
        <taxon>Bacillota</taxon>
        <taxon>Clostridia</taxon>
        <taxon>Lachnospirales</taxon>
        <taxon>Lachnospiraceae</taxon>
        <taxon>Suilimivivens</taxon>
    </lineage>
</organism>
<keyword evidence="2" id="KW-1185">Reference proteome</keyword>
<accession>A0ABT2T1U6</accession>
<sequence length="243" mass="26995">MALEGCLVLPLFLFFMSTLLYGMEVVRFQNNAFSSMHRAISKSCFLAYEKYGGSGEQEGDLCKMVRETLDQEPFPYLCVKGGEMGMKVQAEADAYENISVKIDYDIKPFIYFLPIGTLKIEDGIFGHGFTGYVPGNCGKPEGGTEIYVYITENGTRYHLSDQCTYLRVKVQAVSAEETENMRNGSGEKYTACERCKPVKGGLVYLTAWGNRYHGESDCSALQRTVYMVPQSEAGSRSACSKCG</sequence>
<evidence type="ECO:0000313" key="1">
    <source>
        <dbReference type="EMBL" id="MCU6744185.1"/>
    </source>
</evidence>
<protein>
    <recommendedName>
        <fullName evidence="3">Pilus assembly protein</fullName>
    </recommendedName>
</protein>
<dbReference type="Proteomes" id="UP001652432">
    <property type="component" value="Unassembled WGS sequence"/>
</dbReference>
<reference evidence="1 2" key="1">
    <citation type="journal article" date="2021" name="ISME Commun">
        <title>Automated analysis of genomic sequences facilitates high-throughput and comprehensive description of bacteria.</title>
        <authorList>
            <person name="Hitch T.C.A."/>
        </authorList>
    </citation>
    <scope>NUCLEOTIDE SEQUENCE [LARGE SCALE GENOMIC DNA]</scope>
    <source>
        <strain evidence="1 2">Sanger_18</strain>
    </source>
</reference>
<dbReference type="EMBL" id="JAOQKJ010000005">
    <property type="protein sequence ID" value="MCU6744185.1"/>
    <property type="molecule type" value="Genomic_DNA"/>
</dbReference>
<dbReference type="RefSeq" id="WP_262574182.1">
    <property type="nucleotide sequence ID" value="NZ_JAOQKJ010000005.1"/>
</dbReference>
<proteinExistence type="predicted"/>
<name>A0ABT2T1U6_9FIRM</name>